<reference evidence="5" key="1">
    <citation type="submission" date="2021-03" db="EMBL/GenBank/DDBJ databases">
        <authorList>
            <person name="Bekaert M."/>
        </authorList>
    </citation>
    <scope>NUCLEOTIDE SEQUENCE</scope>
</reference>
<comment type="caution">
    <text evidence="5">The sequence shown here is derived from an EMBL/GenBank/DDBJ whole genome shotgun (WGS) entry which is preliminary data.</text>
</comment>
<keyword evidence="6" id="KW-1185">Reference proteome</keyword>
<dbReference type="Gene3D" id="4.10.410.20">
    <property type="match status" value="1"/>
</dbReference>
<feature type="compositionally biased region" description="Polar residues" evidence="2">
    <location>
        <begin position="199"/>
        <end position="209"/>
    </location>
</feature>
<feature type="transmembrane region" description="Helical" evidence="3">
    <location>
        <begin position="98"/>
        <end position="121"/>
    </location>
</feature>
<dbReference type="EMBL" id="CAJPWZ010000720">
    <property type="protein sequence ID" value="CAG2199248.1"/>
    <property type="molecule type" value="Genomic_DNA"/>
</dbReference>
<evidence type="ECO:0000256" key="1">
    <source>
        <dbReference type="ARBA" id="ARBA00023157"/>
    </source>
</evidence>
<dbReference type="SUPFAM" id="SSF90188">
    <property type="entry name" value="Somatomedin B domain"/>
    <property type="match status" value="1"/>
</dbReference>
<accession>A0A8S3QQR1</accession>
<protein>
    <submittedName>
        <fullName evidence="5">ENDOU</fullName>
        <ecNumber evidence="5">3.1.-.-</ecNumber>
    </submittedName>
</protein>
<keyword evidence="3" id="KW-0812">Transmembrane</keyword>
<feature type="domain" description="SMB" evidence="4">
    <location>
        <begin position="37"/>
        <end position="84"/>
    </location>
</feature>
<dbReference type="EC" id="3.1.-.-" evidence="5"/>
<evidence type="ECO:0000259" key="4">
    <source>
        <dbReference type="PROSITE" id="PS50958"/>
    </source>
</evidence>
<organism evidence="5 6">
    <name type="scientific">Mytilus edulis</name>
    <name type="common">Blue mussel</name>
    <dbReference type="NCBI Taxonomy" id="6550"/>
    <lineage>
        <taxon>Eukaryota</taxon>
        <taxon>Metazoa</taxon>
        <taxon>Spiralia</taxon>
        <taxon>Lophotrochozoa</taxon>
        <taxon>Mollusca</taxon>
        <taxon>Bivalvia</taxon>
        <taxon>Autobranchia</taxon>
        <taxon>Pteriomorphia</taxon>
        <taxon>Mytilida</taxon>
        <taxon>Mytiloidea</taxon>
        <taxon>Mytilidae</taxon>
        <taxon>Mytilinae</taxon>
        <taxon>Mytilus</taxon>
    </lineage>
</organism>
<evidence type="ECO:0000256" key="3">
    <source>
        <dbReference type="SAM" id="Phobius"/>
    </source>
</evidence>
<feature type="region of interest" description="Disordered" evidence="2">
    <location>
        <begin position="199"/>
        <end position="222"/>
    </location>
</feature>
<dbReference type="InterPro" id="IPR036024">
    <property type="entry name" value="Somatomedin_B-like_dom_sf"/>
</dbReference>
<dbReference type="InterPro" id="IPR001212">
    <property type="entry name" value="Somatomedin_B_dom"/>
</dbReference>
<dbReference type="SMART" id="SM00201">
    <property type="entry name" value="SO"/>
    <property type="match status" value="1"/>
</dbReference>
<name>A0A8S3QQR1_MYTED</name>
<dbReference type="AlphaFoldDB" id="A0A8S3QQR1"/>
<gene>
    <name evidence="5" type="ORF">MEDL_13990</name>
</gene>
<dbReference type="OrthoDB" id="6151838at2759"/>
<sequence length="242" mass="26927">MTVASVVSVTQLVQSSETVVMIMINPVQETLQVFIAIVEFCVGSCGQPYNKTHRCHCNALCKTHKNCCDDYDVFCLLREFHEESTSRPTTSLSKDTGIIAGVTVSLTVVMLIVVVILALVYRKWGLFLAAAVFDDTGNIEGGEDGDTTYVRAISGVYDELNGKDKRKIPTKYQNENESKVDGSKSEIYTLTSNLTVNQQTKDNNSSAKWQTPDAEDFDPTYNHSNNVIVREDLSNYDHFSNQ</sequence>
<keyword evidence="1" id="KW-1015">Disulfide bond</keyword>
<keyword evidence="5" id="KW-0378">Hydrolase</keyword>
<dbReference type="GO" id="GO:0016787">
    <property type="term" value="F:hydrolase activity"/>
    <property type="evidence" value="ECO:0007669"/>
    <property type="project" value="UniProtKB-KW"/>
</dbReference>
<evidence type="ECO:0000313" key="6">
    <source>
        <dbReference type="Proteomes" id="UP000683360"/>
    </source>
</evidence>
<dbReference type="PROSITE" id="PS00524">
    <property type="entry name" value="SMB_1"/>
    <property type="match status" value="1"/>
</dbReference>
<dbReference type="PROSITE" id="PS50958">
    <property type="entry name" value="SMB_2"/>
    <property type="match status" value="1"/>
</dbReference>
<proteinExistence type="predicted"/>
<keyword evidence="3" id="KW-1133">Transmembrane helix</keyword>
<evidence type="ECO:0000256" key="2">
    <source>
        <dbReference type="SAM" id="MobiDB-lite"/>
    </source>
</evidence>
<dbReference type="Pfam" id="PF01033">
    <property type="entry name" value="Somatomedin_B"/>
    <property type="match status" value="1"/>
</dbReference>
<evidence type="ECO:0000313" key="5">
    <source>
        <dbReference type="EMBL" id="CAG2199248.1"/>
    </source>
</evidence>
<keyword evidence="3" id="KW-0472">Membrane</keyword>
<dbReference type="Proteomes" id="UP000683360">
    <property type="component" value="Unassembled WGS sequence"/>
</dbReference>